<dbReference type="RefSeq" id="WP_108657679.1">
    <property type="nucleotide sequence ID" value="NZ_CBCYIR010000079.1"/>
</dbReference>
<gene>
    <name evidence="1" type="ORF">AM380_20670</name>
</gene>
<dbReference type="Proteomes" id="UP000244682">
    <property type="component" value="Plasmid unnamed1"/>
</dbReference>
<name>A0AAU8ZSM5_MORMO</name>
<dbReference type="EMBL" id="CP028957">
    <property type="protein sequence ID" value="AWC96096.1"/>
    <property type="molecule type" value="Genomic_DNA"/>
</dbReference>
<evidence type="ECO:0008006" key="3">
    <source>
        <dbReference type="Google" id="ProtNLM"/>
    </source>
</evidence>
<sequence length="133" mass="15775">MRATNIGWITRRIAFIRKLSEKTERQREIIRLLDIENRTSLEQKQLHVLATAEKKELQRQETQQRLEVQERIAGRRKRRERNHQMFLAAGMLTKSGLVDKVTGKPNYDPEMLTAAFTEFNRKLSQTEKGRQKK</sequence>
<evidence type="ECO:0000313" key="1">
    <source>
        <dbReference type="EMBL" id="AWC96096.1"/>
    </source>
</evidence>
<reference evidence="1 2" key="1">
    <citation type="submission" date="2018-04" db="EMBL/GenBank/DDBJ databases">
        <title>Whole genome sequencing of Morganella morganii AR_0133.</title>
        <authorList>
            <person name="Conlan S."/>
            <person name="Thomas P.J."/>
            <person name="Mullikin J."/>
            <person name="Frank K.M."/>
            <person name="Segre J.A."/>
        </authorList>
    </citation>
    <scope>NUCLEOTIDE SEQUENCE [LARGE SCALE GENOMIC DNA]</scope>
    <source>
        <strain evidence="1 2">AR_0133</strain>
        <plasmid evidence="1 2">unnamed1</plasmid>
    </source>
</reference>
<dbReference type="AlphaFoldDB" id="A0AAU8ZSM5"/>
<geneLocation type="plasmid" evidence="1 2">
    <name>unnamed1</name>
</geneLocation>
<organism evidence="1 2">
    <name type="scientific">Morganella morganii</name>
    <name type="common">Proteus morganii</name>
    <dbReference type="NCBI Taxonomy" id="582"/>
    <lineage>
        <taxon>Bacteria</taxon>
        <taxon>Pseudomonadati</taxon>
        <taxon>Pseudomonadota</taxon>
        <taxon>Gammaproteobacteria</taxon>
        <taxon>Enterobacterales</taxon>
        <taxon>Morganellaceae</taxon>
        <taxon>Morganella</taxon>
    </lineage>
</organism>
<keyword evidence="1" id="KW-0614">Plasmid</keyword>
<protein>
    <recommendedName>
        <fullName evidence="3">Mobilization protein</fullName>
    </recommendedName>
</protein>
<evidence type="ECO:0000313" key="2">
    <source>
        <dbReference type="Proteomes" id="UP000244682"/>
    </source>
</evidence>
<accession>A0AAU8ZSM5</accession>
<proteinExistence type="predicted"/>